<keyword evidence="17" id="KW-1185">Reference proteome</keyword>
<dbReference type="InterPro" id="IPR011049">
    <property type="entry name" value="Serralysin-like_metalloprot_C"/>
</dbReference>
<keyword evidence="4" id="KW-0813">Transport</keyword>
<feature type="signal peptide" evidence="12">
    <location>
        <begin position="1"/>
        <end position="43"/>
    </location>
</feature>
<feature type="domain" description="Trimeric autotransporter adhesin YadA-like stalk" evidence="15">
    <location>
        <begin position="243"/>
        <end position="272"/>
    </location>
</feature>
<dbReference type="Proteomes" id="UP000036959">
    <property type="component" value="Unassembled WGS sequence"/>
</dbReference>
<accession>A0A0L0MGC8</accession>
<feature type="domain" description="Trimeric autotransporter adhesin YadA-like stalk" evidence="15">
    <location>
        <begin position="129"/>
        <end position="170"/>
    </location>
</feature>
<comment type="caution">
    <text evidence="16">The sequence shown here is derived from an EMBL/GenBank/DDBJ whole genome shotgun (WGS) entry which is preliminary data.</text>
</comment>
<dbReference type="PATRIC" id="fig|242163.4.peg.3308"/>
<proteinExistence type="inferred from homology"/>
<evidence type="ECO:0000256" key="5">
    <source>
        <dbReference type="ARBA" id="ARBA00022452"/>
    </source>
</evidence>
<feature type="domain" description="Trimeric autotransporter adhesin YadA-like stalk" evidence="15">
    <location>
        <begin position="533"/>
        <end position="572"/>
    </location>
</feature>
<evidence type="ECO:0000256" key="12">
    <source>
        <dbReference type="SAM" id="SignalP"/>
    </source>
</evidence>
<evidence type="ECO:0000256" key="8">
    <source>
        <dbReference type="ARBA" id="ARBA00022927"/>
    </source>
</evidence>
<comment type="similarity">
    <text evidence="3">Belongs to the autotransporter-2 (AT-2) (TC 1.B.40) family.</text>
</comment>
<dbReference type="GO" id="GO:0015031">
    <property type="term" value="P:protein transport"/>
    <property type="evidence" value="ECO:0007669"/>
    <property type="project" value="UniProtKB-KW"/>
</dbReference>
<dbReference type="SUPFAM" id="SSF101967">
    <property type="entry name" value="Adhesin YadA, collagen-binding domain"/>
    <property type="match status" value="1"/>
</dbReference>
<dbReference type="GO" id="GO:0009986">
    <property type="term" value="C:cell surface"/>
    <property type="evidence" value="ECO:0007669"/>
    <property type="project" value="UniProtKB-SubCell"/>
</dbReference>
<evidence type="ECO:0000256" key="10">
    <source>
        <dbReference type="ARBA" id="ARBA00023237"/>
    </source>
</evidence>
<dbReference type="EMBL" id="LFJJ01000023">
    <property type="protein sequence ID" value="KND61356.1"/>
    <property type="molecule type" value="Genomic_DNA"/>
</dbReference>
<evidence type="ECO:0000256" key="11">
    <source>
        <dbReference type="SAM" id="MobiDB-lite"/>
    </source>
</evidence>
<keyword evidence="6" id="KW-0812">Transmembrane</keyword>
<evidence type="ECO:0000256" key="4">
    <source>
        <dbReference type="ARBA" id="ARBA00022448"/>
    </source>
</evidence>
<dbReference type="InterPro" id="IPR008640">
    <property type="entry name" value="Adhesin_Head_dom"/>
</dbReference>
<evidence type="ECO:0000256" key="6">
    <source>
        <dbReference type="ARBA" id="ARBA00022692"/>
    </source>
</evidence>
<feature type="domain" description="Trimeric autotransporter adhesin YadA-like stalk" evidence="15">
    <location>
        <begin position="433"/>
        <end position="475"/>
    </location>
</feature>
<name>A0A0L0MGC8_9BURK</name>
<evidence type="ECO:0000256" key="1">
    <source>
        <dbReference type="ARBA" id="ARBA00004241"/>
    </source>
</evidence>
<evidence type="ECO:0000256" key="2">
    <source>
        <dbReference type="ARBA" id="ARBA00004442"/>
    </source>
</evidence>
<dbReference type="Gene3D" id="3.30.1300.30">
    <property type="entry name" value="GSPII I/J protein-like"/>
    <property type="match status" value="1"/>
</dbReference>
<dbReference type="Pfam" id="PF05662">
    <property type="entry name" value="YadA_stalk"/>
    <property type="match status" value="5"/>
</dbReference>
<dbReference type="Gene3D" id="1.20.5.170">
    <property type="match status" value="4"/>
</dbReference>
<reference evidence="17" key="1">
    <citation type="submission" date="2015-06" db="EMBL/GenBank/DDBJ databases">
        <title>Comparative genomics of Burkholderia leaf nodule symbionts.</title>
        <authorList>
            <person name="Carlier A."/>
            <person name="Eberl L."/>
            <person name="Pinto-Carbo M."/>
        </authorList>
    </citation>
    <scope>NUCLEOTIDE SEQUENCE [LARGE SCALE GENOMIC DNA]</scope>
    <source>
        <strain evidence="17">UZHbot4</strain>
    </source>
</reference>
<feature type="domain" description="Trimeric autotransporter adhesin YadA-like C-terminal membrane anchor" evidence="13">
    <location>
        <begin position="581"/>
        <end position="639"/>
    </location>
</feature>
<sequence>MTSFSRSPAFKNEFPINKIFKRKHAAIGLAVTAVMTSSISAFAAGPTGGAVQVCSPDSNGQYYGSTGLSAGAPCGAIGGRPYNTSGVTLVGDTSTWADYVSVGNGQVAIAATNKITMSQYLNMTGNKFTGIANGDVTATSTDAVNGSQLFTTNQNVAQNTSDIAQNKSDIAQNTSDIAQNKTDIAGNTTAINNLNNGTAGLVQQAAAGAKLTVGKDTDGTTVDFADKSGNTRSLANLSASSLDAVNGSQLYATNQQVTQNTTDIANLNDQINSGALGLVQQDATTRNITVAKNSDGTIINFTGTAGARVLEGVANGAVNSASQQAVNGSQLYALANSTAASLGGGATVNSDDSITQPSYSVNGQTVNNVGDALSNLDGRVSQNTSDIADINNSLNNGTVGLVRQDQTTRNITVAKDTDGTVVDMTGTQGTRTVTGVTAGALTADSTDAVNGSQLYQTNLNVTNLQDQVTNIASASSVIASQKTDTPAIASGANSTAIGNGSKATGSNSVALGSGSVADEDNTVSIGSEGNERRLTKVAPGVKGTDAANMNQLNAVQNSVNTTARQAFSGVAAAMAMPNLTPSQPGKTVASVGVANYKGYTAVGVGATYRSANNRWLVNAAASITPSGDTGVRGQVGYEF</sequence>
<feature type="domain" description="Trimeric autotransporter adhesin YadA-like stalk" evidence="15">
    <location>
        <begin position="312"/>
        <end position="352"/>
    </location>
</feature>
<evidence type="ECO:0000256" key="9">
    <source>
        <dbReference type="ARBA" id="ARBA00023136"/>
    </source>
</evidence>
<evidence type="ECO:0000313" key="17">
    <source>
        <dbReference type="Proteomes" id="UP000036959"/>
    </source>
</evidence>
<organism evidence="16 17">
    <name type="scientific">Candidatus Burkholderia verschuerenii</name>
    <dbReference type="NCBI Taxonomy" id="242163"/>
    <lineage>
        <taxon>Bacteria</taxon>
        <taxon>Pseudomonadati</taxon>
        <taxon>Pseudomonadota</taxon>
        <taxon>Betaproteobacteria</taxon>
        <taxon>Burkholderiales</taxon>
        <taxon>Burkholderiaceae</taxon>
        <taxon>Burkholderia</taxon>
    </lineage>
</organism>
<dbReference type="InterPro" id="IPR045584">
    <property type="entry name" value="Pilin-like"/>
</dbReference>
<keyword evidence="5" id="KW-1134">Transmembrane beta strand</keyword>
<comment type="subcellular location">
    <subcellularLocation>
        <location evidence="2">Cell outer membrane</location>
    </subcellularLocation>
    <subcellularLocation>
        <location evidence="1">Cell surface</location>
    </subcellularLocation>
</comment>
<evidence type="ECO:0000259" key="15">
    <source>
        <dbReference type="Pfam" id="PF05662"/>
    </source>
</evidence>
<evidence type="ECO:0000256" key="3">
    <source>
        <dbReference type="ARBA" id="ARBA00005848"/>
    </source>
</evidence>
<dbReference type="SUPFAM" id="SSF54523">
    <property type="entry name" value="Pili subunits"/>
    <property type="match status" value="1"/>
</dbReference>
<keyword evidence="10" id="KW-0998">Cell outer membrane</keyword>
<feature type="compositionally biased region" description="Polar residues" evidence="11">
    <location>
        <begin position="492"/>
        <end position="510"/>
    </location>
</feature>
<dbReference type="AlphaFoldDB" id="A0A0L0MGC8"/>
<dbReference type="Gene3D" id="2.60.40.4050">
    <property type="match status" value="1"/>
</dbReference>
<dbReference type="Pfam" id="PF05658">
    <property type="entry name" value="YadA_head"/>
    <property type="match status" value="1"/>
</dbReference>
<evidence type="ECO:0000259" key="14">
    <source>
        <dbReference type="Pfam" id="PF05658"/>
    </source>
</evidence>
<dbReference type="InterPro" id="IPR008635">
    <property type="entry name" value="Coiled_stalk_dom"/>
</dbReference>
<keyword evidence="9" id="KW-0472">Membrane</keyword>
<feature type="domain" description="Trimeric autotransporter adhesin YadA-like head" evidence="14">
    <location>
        <begin position="489"/>
        <end position="515"/>
    </location>
</feature>
<feature type="region of interest" description="Disordered" evidence="11">
    <location>
        <begin position="492"/>
        <end position="531"/>
    </location>
</feature>
<protein>
    <submittedName>
        <fullName evidence="16">Surface protein</fullName>
    </submittedName>
</protein>
<dbReference type="GO" id="GO:0009279">
    <property type="term" value="C:cell outer membrane"/>
    <property type="evidence" value="ECO:0007669"/>
    <property type="project" value="UniProtKB-SubCell"/>
</dbReference>
<gene>
    <name evidence="16" type="ORF">BVER_04254</name>
</gene>
<evidence type="ECO:0000313" key="16">
    <source>
        <dbReference type="EMBL" id="KND61356.1"/>
    </source>
</evidence>
<dbReference type="InterPro" id="IPR005594">
    <property type="entry name" value="YadA_C"/>
</dbReference>
<dbReference type="OrthoDB" id="1632057at2"/>
<keyword evidence="7 12" id="KW-0732">Signal</keyword>
<feature type="chain" id="PRO_5005544449" evidence="12">
    <location>
        <begin position="44"/>
        <end position="639"/>
    </location>
</feature>
<evidence type="ECO:0000256" key="7">
    <source>
        <dbReference type="ARBA" id="ARBA00022729"/>
    </source>
</evidence>
<evidence type="ECO:0000259" key="13">
    <source>
        <dbReference type="Pfam" id="PF03895"/>
    </source>
</evidence>
<dbReference type="Pfam" id="PF03895">
    <property type="entry name" value="YadA_anchor"/>
    <property type="match status" value="1"/>
</dbReference>
<keyword evidence="8" id="KW-0653">Protein transport</keyword>